<dbReference type="InterPro" id="IPR050814">
    <property type="entry name" value="Myo-inositol_Transporter"/>
</dbReference>
<evidence type="ECO:0000256" key="10">
    <source>
        <dbReference type="SAM" id="Phobius"/>
    </source>
</evidence>
<dbReference type="InterPro" id="IPR003663">
    <property type="entry name" value="Sugar/inositol_transpt"/>
</dbReference>
<evidence type="ECO:0000256" key="6">
    <source>
        <dbReference type="ARBA" id="ARBA00022847"/>
    </source>
</evidence>
<evidence type="ECO:0000256" key="2">
    <source>
        <dbReference type="ARBA" id="ARBA00010992"/>
    </source>
</evidence>
<dbReference type="Pfam" id="PF00083">
    <property type="entry name" value="Sugar_tr"/>
    <property type="match status" value="1"/>
</dbReference>
<keyword evidence="4" id="KW-0762">Sugar transport</keyword>
<accession>A0AAD8S016</accession>
<dbReference type="AlphaFoldDB" id="A0AAD8S016"/>
<evidence type="ECO:0000256" key="8">
    <source>
        <dbReference type="ARBA" id="ARBA00023136"/>
    </source>
</evidence>
<feature type="transmembrane region" description="Helical" evidence="10">
    <location>
        <begin position="392"/>
        <end position="414"/>
    </location>
</feature>
<feature type="transmembrane region" description="Helical" evidence="10">
    <location>
        <begin position="225"/>
        <end position="243"/>
    </location>
</feature>
<feature type="transmembrane region" description="Helical" evidence="10">
    <location>
        <begin position="292"/>
        <end position="314"/>
    </location>
</feature>
<evidence type="ECO:0000259" key="11">
    <source>
        <dbReference type="PROSITE" id="PS50850"/>
    </source>
</evidence>
<gene>
    <name evidence="12" type="ORF">QYE76_060534</name>
</gene>
<keyword evidence="5 10" id="KW-0812">Transmembrane</keyword>
<comment type="similarity">
    <text evidence="2 9">Belongs to the major facilitator superfamily. Sugar transporter (TC 2.A.1.1) family.</text>
</comment>
<organism evidence="12 13">
    <name type="scientific">Lolium multiflorum</name>
    <name type="common">Italian ryegrass</name>
    <name type="synonym">Lolium perenne subsp. multiflorum</name>
    <dbReference type="NCBI Taxonomy" id="4521"/>
    <lineage>
        <taxon>Eukaryota</taxon>
        <taxon>Viridiplantae</taxon>
        <taxon>Streptophyta</taxon>
        <taxon>Embryophyta</taxon>
        <taxon>Tracheophyta</taxon>
        <taxon>Spermatophyta</taxon>
        <taxon>Magnoliopsida</taxon>
        <taxon>Liliopsida</taxon>
        <taxon>Poales</taxon>
        <taxon>Poaceae</taxon>
        <taxon>BOP clade</taxon>
        <taxon>Pooideae</taxon>
        <taxon>Poodae</taxon>
        <taxon>Poeae</taxon>
        <taxon>Poeae Chloroplast Group 2 (Poeae type)</taxon>
        <taxon>Loliodinae</taxon>
        <taxon>Loliinae</taxon>
        <taxon>Lolium</taxon>
    </lineage>
</organism>
<dbReference type="GO" id="GO:0016020">
    <property type="term" value="C:membrane"/>
    <property type="evidence" value="ECO:0007669"/>
    <property type="project" value="UniProtKB-SubCell"/>
</dbReference>
<evidence type="ECO:0000313" key="12">
    <source>
        <dbReference type="EMBL" id="KAK1642729.1"/>
    </source>
</evidence>
<dbReference type="InterPro" id="IPR036259">
    <property type="entry name" value="MFS_trans_sf"/>
</dbReference>
<dbReference type="Proteomes" id="UP001231189">
    <property type="component" value="Unassembled WGS sequence"/>
</dbReference>
<feature type="transmembrane region" description="Helical" evidence="10">
    <location>
        <begin position="20"/>
        <end position="38"/>
    </location>
</feature>
<dbReference type="InterPro" id="IPR005829">
    <property type="entry name" value="Sugar_transporter_CS"/>
</dbReference>
<dbReference type="FunFam" id="1.20.1250.20:FF:000025">
    <property type="entry name" value="probable polyol transporter 4"/>
    <property type="match status" value="1"/>
</dbReference>
<proteinExistence type="inferred from homology"/>
<evidence type="ECO:0000256" key="7">
    <source>
        <dbReference type="ARBA" id="ARBA00022989"/>
    </source>
</evidence>
<dbReference type="PROSITE" id="PS00216">
    <property type="entry name" value="SUGAR_TRANSPORT_1"/>
    <property type="match status" value="1"/>
</dbReference>
<sequence>MAGASLFIQEDLKLTDTQVQLLIGILNVCAFIGCLTAGHVSNYVGRRRTITVGACFFVAGSTVMSQAHSFGLLMAGRCAAGIGVGYALMIAPVYATEIAPAATRGSLAATPDVCINLGALAGYTSTYFFGKLPLAQGWRAMLGLGGLPSAVLALGVLFMPESPRWLAMHGRVEESRAVLRQLSDTPEEAELLWSKIAPVAVASPQSSAGVWKEMFLHPTPPVRRMLVAGVGILFMQHLSGINGVQLYSPRVFKDAGITSRDHILATTVFMGLAKTVFILSAILLVDRVGRRPLYLSSLAGVIVSLTCLGTTLAIIRRAEPHHAAPWTLPVAITSVFTFVASFSIGLGPITGCYSSEVLPLRLRAHGVSLGVALNRLTNAAVALTFVSLSDAITMGGAFFLYAGLATCMAAFFYFNCPETKGRPLEEIEEMFTHGWRARHQLSSLEIPVYGNNPRR</sequence>
<evidence type="ECO:0000256" key="3">
    <source>
        <dbReference type="ARBA" id="ARBA00022448"/>
    </source>
</evidence>
<keyword evidence="3 9" id="KW-0813">Transport</keyword>
<keyword evidence="13" id="KW-1185">Reference proteome</keyword>
<dbReference type="Gene3D" id="1.20.1250.20">
    <property type="entry name" value="MFS general substrate transporter like domains"/>
    <property type="match status" value="1"/>
</dbReference>
<comment type="subcellular location">
    <subcellularLocation>
        <location evidence="1">Membrane</location>
        <topology evidence="1">Multi-pass membrane protein</topology>
    </subcellularLocation>
</comment>
<feature type="transmembrane region" description="Helical" evidence="10">
    <location>
        <begin position="263"/>
        <end position="285"/>
    </location>
</feature>
<dbReference type="SUPFAM" id="SSF103473">
    <property type="entry name" value="MFS general substrate transporter"/>
    <property type="match status" value="1"/>
</dbReference>
<dbReference type="InterPro" id="IPR020846">
    <property type="entry name" value="MFS_dom"/>
</dbReference>
<feature type="transmembrane region" description="Helical" evidence="10">
    <location>
        <begin position="326"/>
        <end position="346"/>
    </location>
</feature>
<keyword evidence="6" id="KW-0769">Symport</keyword>
<dbReference type="PROSITE" id="PS50850">
    <property type="entry name" value="MFS"/>
    <property type="match status" value="1"/>
</dbReference>
<keyword evidence="8 10" id="KW-0472">Membrane</keyword>
<evidence type="ECO:0000256" key="1">
    <source>
        <dbReference type="ARBA" id="ARBA00004141"/>
    </source>
</evidence>
<protein>
    <recommendedName>
        <fullName evidence="11">Major facilitator superfamily (MFS) profile domain-containing protein</fullName>
    </recommendedName>
</protein>
<keyword evidence="7 10" id="KW-1133">Transmembrane helix</keyword>
<dbReference type="PANTHER" id="PTHR48020:SF49">
    <property type="entry name" value="SUGAR TRANSPORTER"/>
    <property type="match status" value="1"/>
</dbReference>
<feature type="transmembrane region" description="Helical" evidence="10">
    <location>
        <begin position="50"/>
        <end position="68"/>
    </location>
</feature>
<dbReference type="NCBIfam" id="TIGR00879">
    <property type="entry name" value="SP"/>
    <property type="match status" value="1"/>
</dbReference>
<evidence type="ECO:0000256" key="5">
    <source>
        <dbReference type="ARBA" id="ARBA00022692"/>
    </source>
</evidence>
<feature type="transmembrane region" description="Helical" evidence="10">
    <location>
        <begin position="367"/>
        <end position="386"/>
    </location>
</feature>
<feature type="domain" description="Major facilitator superfamily (MFS) profile" evidence="11">
    <location>
        <begin position="1"/>
        <end position="420"/>
    </location>
</feature>
<name>A0AAD8S016_LOLMU</name>
<comment type="caution">
    <text evidence="12">The sequence shown here is derived from an EMBL/GenBank/DDBJ whole genome shotgun (WGS) entry which is preliminary data.</text>
</comment>
<dbReference type="GO" id="GO:0015293">
    <property type="term" value="F:symporter activity"/>
    <property type="evidence" value="ECO:0007669"/>
    <property type="project" value="UniProtKB-KW"/>
</dbReference>
<evidence type="ECO:0000256" key="9">
    <source>
        <dbReference type="RuleBase" id="RU003346"/>
    </source>
</evidence>
<evidence type="ECO:0000313" key="13">
    <source>
        <dbReference type="Proteomes" id="UP001231189"/>
    </source>
</evidence>
<dbReference type="PANTHER" id="PTHR48020">
    <property type="entry name" value="PROTON MYO-INOSITOL COTRANSPORTER"/>
    <property type="match status" value="1"/>
</dbReference>
<dbReference type="EMBL" id="JAUUTY010000004">
    <property type="protein sequence ID" value="KAK1642729.1"/>
    <property type="molecule type" value="Genomic_DNA"/>
</dbReference>
<feature type="transmembrane region" description="Helical" evidence="10">
    <location>
        <begin position="74"/>
        <end position="95"/>
    </location>
</feature>
<feature type="transmembrane region" description="Helical" evidence="10">
    <location>
        <begin position="140"/>
        <end position="159"/>
    </location>
</feature>
<evidence type="ECO:0000256" key="4">
    <source>
        <dbReference type="ARBA" id="ARBA00022597"/>
    </source>
</evidence>
<dbReference type="InterPro" id="IPR005828">
    <property type="entry name" value="MFS_sugar_transport-like"/>
</dbReference>
<dbReference type="PRINTS" id="PR00171">
    <property type="entry name" value="SUGRTRNSPORT"/>
</dbReference>
<reference evidence="12" key="1">
    <citation type="submission" date="2023-07" db="EMBL/GenBank/DDBJ databases">
        <title>A chromosome-level genome assembly of Lolium multiflorum.</title>
        <authorList>
            <person name="Chen Y."/>
            <person name="Copetti D."/>
            <person name="Kolliker R."/>
            <person name="Studer B."/>
        </authorList>
    </citation>
    <scope>NUCLEOTIDE SEQUENCE</scope>
    <source>
        <strain evidence="12">02402/16</strain>
        <tissue evidence="12">Leaf</tissue>
    </source>
</reference>